<keyword evidence="4" id="KW-1185">Reference proteome</keyword>
<evidence type="ECO:0000313" key="4">
    <source>
        <dbReference type="Proteomes" id="UP000248330"/>
    </source>
</evidence>
<proteinExistence type="predicted"/>
<comment type="caution">
    <text evidence="3">The sequence shown here is derived from an EMBL/GenBank/DDBJ whole genome shotgun (WGS) entry which is preliminary data.</text>
</comment>
<accession>A0A318EEW8</accession>
<feature type="chain" id="PRO_5016366579" evidence="2">
    <location>
        <begin position="30"/>
        <end position="93"/>
    </location>
</feature>
<dbReference type="Proteomes" id="UP000248330">
    <property type="component" value="Unassembled WGS sequence"/>
</dbReference>
<dbReference type="RefSeq" id="WP_110264243.1">
    <property type="nucleotide sequence ID" value="NZ_CAKZQT010000013.1"/>
</dbReference>
<feature type="region of interest" description="Disordered" evidence="1">
    <location>
        <begin position="64"/>
        <end position="93"/>
    </location>
</feature>
<protein>
    <submittedName>
        <fullName evidence="3">Uncharacterized protein</fullName>
    </submittedName>
</protein>
<dbReference type="EMBL" id="QICN01000002">
    <property type="protein sequence ID" value="PXV70592.1"/>
    <property type="molecule type" value="Genomic_DNA"/>
</dbReference>
<evidence type="ECO:0000256" key="1">
    <source>
        <dbReference type="SAM" id="MobiDB-lite"/>
    </source>
</evidence>
<sequence length="93" mass="10045">MFTQTRTTAIRFILAGAVLAAGLTGPAFAGDAVRAATGEPVGRAIAEQGNEALRQIRDEMRQSLDETLRPQPMLLPQQRAQPQPMHTRHQAAA</sequence>
<reference evidence="3 4" key="1">
    <citation type="submission" date="2018-04" db="EMBL/GenBank/DDBJ databases">
        <title>Genomic Encyclopedia of Type Strains, Phase IV (KMG-IV): sequencing the most valuable type-strain genomes for metagenomic binning, comparative biology and taxonomic classification.</title>
        <authorList>
            <person name="Goeker M."/>
        </authorList>
    </citation>
    <scope>NUCLEOTIDE SEQUENCE [LARGE SCALE GENOMIC DNA]</scope>
    <source>
        <strain evidence="3 4">DSM 104150</strain>
    </source>
</reference>
<organism evidence="3 4">
    <name type="scientific">Sinimarinibacterium flocculans</name>
    <dbReference type="NCBI Taxonomy" id="985250"/>
    <lineage>
        <taxon>Bacteria</taxon>
        <taxon>Pseudomonadati</taxon>
        <taxon>Pseudomonadota</taxon>
        <taxon>Gammaproteobacteria</taxon>
        <taxon>Nevskiales</taxon>
        <taxon>Nevskiaceae</taxon>
        <taxon>Sinimarinibacterium</taxon>
    </lineage>
</organism>
<dbReference type="AlphaFoldDB" id="A0A318EEW8"/>
<evidence type="ECO:0000256" key="2">
    <source>
        <dbReference type="SAM" id="SignalP"/>
    </source>
</evidence>
<name>A0A318EEW8_9GAMM</name>
<keyword evidence="2" id="KW-0732">Signal</keyword>
<feature type="signal peptide" evidence="2">
    <location>
        <begin position="1"/>
        <end position="29"/>
    </location>
</feature>
<evidence type="ECO:0000313" key="3">
    <source>
        <dbReference type="EMBL" id="PXV70592.1"/>
    </source>
</evidence>
<gene>
    <name evidence="3" type="ORF">C8D93_102451</name>
</gene>